<feature type="domain" description="DUF6537" evidence="3">
    <location>
        <begin position="242"/>
        <end position="453"/>
    </location>
</feature>
<keyword evidence="1" id="KW-0560">Oxidoreductase</keyword>
<dbReference type="InterPro" id="IPR019752">
    <property type="entry name" value="Pyrv/ketoisovalerate_OxRed_cat"/>
</dbReference>
<evidence type="ECO:0000313" key="4">
    <source>
        <dbReference type="EMBL" id="CDN89441.1"/>
    </source>
</evidence>
<dbReference type="Gene3D" id="3.40.920.10">
    <property type="entry name" value="Pyruvate-ferredoxin oxidoreductase, PFOR, domain III"/>
    <property type="match status" value="1"/>
</dbReference>
<dbReference type="AlphaFoldDB" id="A0A1L1PXT9"/>
<reference evidence="5" key="2">
    <citation type="submission" date="2014-11" db="EMBL/GenBank/DDBJ databases">
        <title>Draft genome sequence of Hydrogenophaga intermedia S1.</title>
        <authorList>
            <person name="Gan H.M."/>
            <person name="Chew T.H."/>
            <person name="Stolz A."/>
        </authorList>
    </citation>
    <scope>NUCLEOTIDE SEQUENCE [LARGE SCALE GENOMIC DNA]</scope>
    <source>
        <strain evidence="5">S1</strain>
    </source>
</reference>
<dbReference type="EMBL" id="CCAE010000043">
    <property type="protein sequence ID" value="CDN89441.1"/>
    <property type="molecule type" value="Genomic_DNA"/>
</dbReference>
<evidence type="ECO:0000313" key="5">
    <source>
        <dbReference type="Proteomes" id="UP000028878"/>
    </source>
</evidence>
<dbReference type="RefSeq" id="WP_009517744.1">
    <property type="nucleotide sequence ID" value="NZ_CCAE010000043.1"/>
</dbReference>
<evidence type="ECO:0000259" key="3">
    <source>
        <dbReference type="Pfam" id="PF20169"/>
    </source>
</evidence>
<dbReference type="Pfam" id="PF01558">
    <property type="entry name" value="POR"/>
    <property type="match status" value="1"/>
</dbReference>
<keyword evidence="4" id="KW-0670">Pyruvate</keyword>
<name>A0A1L1PXT9_HYDIT</name>
<reference evidence="5" key="1">
    <citation type="submission" date="2014-02" db="EMBL/GenBank/DDBJ databases">
        <authorList>
            <person name="Gan H."/>
        </authorList>
    </citation>
    <scope>NUCLEOTIDE SEQUENCE [LARGE SCALE GENOMIC DNA]</scope>
    <source>
        <strain evidence="5">S1</strain>
    </source>
</reference>
<dbReference type="InterPro" id="IPR002869">
    <property type="entry name" value="Pyrv_flavodox_OxRed_cen"/>
</dbReference>
<dbReference type="SUPFAM" id="SSF53323">
    <property type="entry name" value="Pyruvate-ferredoxin oxidoreductase, PFOR, domain III"/>
    <property type="match status" value="1"/>
</dbReference>
<sequence length="520" mass="55747">MSPSNAPFTILIAALGGEGGGVLADWIVECAVRQGLPVQATSVPGVAQRTGATSYYIEMLRQPATGAAPVFALSPVPGNVDALVASELLEAARMVERGFVNARTTLVASTHRVYTTLEKMHMADGRHDPQRLAGAAQALAGRAVLFDMDVLTRRHGTVVSAVMFGALAGAGVFPWPREVCEAVIKDSGRGVQASLAGFGAAFDAAQGGVVDAEAAAALTAAELPQALRHDWSARLKAWPEAVQRLAAHGALRCLDYQNRAYAQTFLERVDALVRACPPEAEVARDEAIRHLALWMCYEDVIRVADLKSRASRFARVRSEAEARPGEIVRITEHFKPGPDEVAAVLPRALGEALVRLAERRGWMGKAHFGLHIRTSSLWGFLMLRTLAWLRPLRPRSLRFAHEDEALRAWLAAMAHLAPRTPRLAASVAGLPQVIKGYGDTQVRGRQNYARLWATHVKPALVGEVDDAASALALEQALRATLADPEGTLNTAHARTPAAAQPIFWAPRRPGGDAAPSSPNA</sequence>
<gene>
    <name evidence="4" type="ORF">BN948_03879</name>
</gene>
<organism evidence="4 5">
    <name type="scientific">Hydrogenophaga intermedia</name>
    <dbReference type="NCBI Taxonomy" id="65786"/>
    <lineage>
        <taxon>Bacteria</taxon>
        <taxon>Pseudomonadati</taxon>
        <taxon>Pseudomonadota</taxon>
        <taxon>Betaproteobacteria</taxon>
        <taxon>Burkholderiales</taxon>
        <taxon>Comamonadaceae</taxon>
        <taxon>Hydrogenophaga</taxon>
    </lineage>
</organism>
<accession>A0A1L1PXT9</accession>
<dbReference type="NCBIfam" id="NF006179">
    <property type="entry name" value="PRK08312.1"/>
    <property type="match status" value="1"/>
</dbReference>
<keyword evidence="5" id="KW-1185">Reference proteome</keyword>
<dbReference type="Proteomes" id="UP000028878">
    <property type="component" value="Unassembled WGS sequence"/>
</dbReference>
<feature type="domain" description="Pyruvate/ketoisovalerate oxidoreductase catalytic" evidence="2">
    <location>
        <begin position="16"/>
        <end position="201"/>
    </location>
</feature>
<dbReference type="GO" id="GO:0016903">
    <property type="term" value="F:oxidoreductase activity, acting on the aldehyde or oxo group of donors"/>
    <property type="evidence" value="ECO:0007669"/>
    <property type="project" value="InterPro"/>
</dbReference>
<dbReference type="PANTHER" id="PTHR43854">
    <property type="entry name" value="INDOLEPYRUVATE OXIDOREDUCTASE SUBUNIT IORB"/>
    <property type="match status" value="1"/>
</dbReference>
<dbReference type="PANTHER" id="PTHR43854:SF1">
    <property type="entry name" value="INDOLEPYRUVATE OXIDOREDUCTASE SUBUNIT IORB"/>
    <property type="match status" value="1"/>
</dbReference>
<protein>
    <submittedName>
        <fullName evidence="4">Indolepyruvate ferredoxin oxidoreductase, beta subunit</fullName>
    </submittedName>
</protein>
<evidence type="ECO:0000256" key="1">
    <source>
        <dbReference type="ARBA" id="ARBA00023002"/>
    </source>
</evidence>
<proteinExistence type="predicted"/>
<dbReference type="Pfam" id="PF20169">
    <property type="entry name" value="DUF6537"/>
    <property type="match status" value="1"/>
</dbReference>
<dbReference type="InterPro" id="IPR046667">
    <property type="entry name" value="DUF6537"/>
</dbReference>
<dbReference type="InterPro" id="IPR052198">
    <property type="entry name" value="IorB_Oxidoreductase"/>
</dbReference>
<evidence type="ECO:0000259" key="2">
    <source>
        <dbReference type="Pfam" id="PF01558"/>
    </source>
</evidence>